<dbReference type="InterPro" id="IPR055199">
    <property type="entry name" value="Hda_lid"/>
</dbReference>
<name>A0ABZ0PM56_9PROT</name>
<sequence length="242" mass="25581">MTSSQLALPMEAQPSFAAADFVPDASNEEALRWLSAPGFPPHGRWPDGRLLLAGPPGTGKTHLLHATAEAEGWTLLRGPDLTGLPEAPLRGVALDEADLPGEETALLHLMNACAEARLPLLMAAPCPPSRWRVALADLRSRLAATAVAQLDEPSDALLDALLAKHAADRQIQLDPALLATLRRRLPRRAAVMAEAVARLDRASLAAGRRLTRPAALAVLAPLMDDGSETSDTEPMPPGTALL</sequence>
<dbReference type="Proteomes" id="UP001305521">
    <property type="component" value="Chromosome"/>
</dbReference>
<accession>A0ABZ0PM56</accession>
<evidence type="ECO:0000313" key="3">
    <source>
        <dbReference type="Proteomes" id="UP001305521"/>
    </source>
</evidence>
<dbReference type="Gene3D" id="1.10.8.60">
    <property type="match status" value="1"/>
</dbReference>
<dbReference type="EMBL" id="CP137852">
    <property type="protein sequence ID" value="WPB86833.1"/>
    <property type="molecule type" value="Genomic_DNA"/>
</dbReference>
<feature type="domain" description="Hda lid" evidence="1">
    <location>
        <begin position="160"/>
        <end position="213"/>
    </location>
</feature>
<evidence type="ECO:0000259" key="1">
    <source>
        <dbReference type="Pfam" id="PF22688"/>
    </source>
</evidence>
<organism evidence="2 3">
    <name type="scientific">Sediminicoccus rosea</name>
    <dbReference type="NCBI Taxonomy" id="1225128"/>
    <lineage>
        <taxon>Bacteria</taxon>
        <taxon>Pseudomonadati</taxon>
        <taxon>Pseudomonadota</taxon>
        <taxon>Alphaproteobacteria</taxon>
        <taxon>Acetobacterales</taxon>
        <taxon>Roseomonadaceae</taxon>
        <taxon>Sediminicoccus</taxon>
    </lineage>
</organism>
<dbReference type="PANTHER" id="PTHR30050:SF5">
    <property type="entry name" value="DNAA REGULATORY INACTIVATOR HDA"/>
    <property type="match status" value="1"/>
</dbReference>
<dbReference type="PANTHER" id="PTHR30050">
    <property type="entry name" value="CHROMOSOMAL REPLICATION INITIATOR PROTEIN DNAA"/>
    <property type="match status" value="1"/>
</dbReference>
<proteinExistence type="predicted"/>
<protein>
    <submittedName>
        <fullName evidence="2">Chromosomal replication initiator DnaA</fullName>
    </submittedName>
</protein>
<dbReference type="RefSeq" id="WP_318650790.1">
    <property type="nucleotide sequence ID" value="NZ_CP137852.1"/>
</dbReference>
<dbReference type="SUPFAM" id="SSF52540">
    <property type="entry name" value="P-loop containing nucleoside triphosphate hydrolases"/>
    <property type="match status" value="1"/>
</dbReference>
<dbReference type="Gene3D" id="3.40.50.300">
    <property type="entry name" value="P-loop containing nucleotide triphosphate hydrolases"/>
    <property type="match status" value="2"/>
</dbReference>
<dbReference type="Pfam" id="PF22688">
    <property type="entry name" value="Hda_lid"/>
    <property type="match status" value="1"/>
</dbReference>
<reference evidence="2 3" key="1">
    <citation type="submission" date="2023-11" db="EMBL/GenBank/DDBJ databases">
        <title>Arctic aerobic anoxygenic photoheterotroph Sediminicoccus rosea KRV36 adapts its photosynthesis to long days of polar summer.</title>
        <authorList>
            <person name="Tomasch J."/>
            <person name="Kopejtka K."/>
            <person name="Bily T."/>
            <person name="Gardiner A.T."/>
            <person name="Gardian Z."/>
            <person name="Shivaramu S."/>
            <person name="Koblizek M."/>
            <person name="Engelhardt F."/>
            <person name="Kaftan D."/>
        </authorList>
    </citation>
    <scope>NUCLEOTIDE SEQUENCE [LARGE SCALE GENOMIC DNA]</scope>
    <source>
        <strain evidence="2 3">R-30</strain>
    </source>
</reference>
<dbReference type="InterPro" id="IPR027417">
    <property type="entry name" value="P-loop_NTPase"/>
</dbReference>
<evidence type="ECO:0000313" key="2">
    <source>
        <dbReference type="EMBL" id="WPB86833.1"/>
    </source>
</evidence>
<keyword evidence="3" id="KW-1185">Reference proteome</keyword>
<gene>
    <name evidence="2" type="ORF">R9Z33_08125</name>
</gene>